<dbReference type="Pfam" id="PF18075">
    <property type="entry name" value="FtsX_ECD"/>
    <property type="match status" value="1"/>
</dbReference>
<dbReference type="InterPro" id="IPR040690">
    <property type="entry name" value="FtsX_ECD"/>
</dbReference>
<dbReference type="Gene3D" id="3.30.70.3040">
    <property type="match status" value="1"/>
</dbReference>
<dbReference type="InterPro" id="IPR047590">
    <property type="entry name" value="FtsX_proteobact-type"/>
</dbReference>
<dbReference type="Proteomes" id="UP000065641">
    <property type="component" value="Chromosome"/>
</dbReference>
<dbReference type="STRING" id="1249552.PS2015_2959"/>
<evidence type="ECO:0000256" key="2">
    <source>
        <dbReference type="ARBA" id="ARBA00007379"/>
    </source>
</evidence>
<accession>A0A0S2KI25</accession>
<dbReference type="InterPro" id="IPR003838">
    <property type="entry name" value="ABC3_permease_C"/>
</dbReference>
<sequence length="319" mass="35215">MAKTDLPKGARRERSEKQKLAAWLDNHRHCAGQSLQRLREQPVATLMTLAVIGIALLLPALLYVSGKNLVQFSDSLANTNQISLYLADNATDNDVEAIEARFASNPQVRSIVYLSPDEAAIEFAQWSGLGDIVRAMETNPLPGTVIITPNDTRLETAEALVSIVRNMPGVERIQMDQSWASRLDRFVSLGQRLTWALITVLALAVLFITGNSIRSIIASSEAEIRVMNLIGATRSYIIRPFLYLGMWYGLLGGLLAWLLLQALLAFISQPANELLAFYGENYQFRGMDAVATALLIVGSAMLGWLGAKLSVSRHLRQYQ</sequence>
<dbReference type="PATRIC" id="fig|1249552.3.peg.2989"/>
<reference evidence="16 17" key="1">
    <citation type="submission" date="2015-11" db="EMBL/GenBank/DDBJ databases">
        <authorList>
            <person name="Zhang Y."/>
            <person name="Guo Z."/>
        </authorList>
    </citation>
    <scope>NUCLEOTIDE SEQUENCE [LARGE SCALE GENOMIC DNA]</scope>
    <source>
        <strain evidence="16 17">KCTC 32221</strain>
    </source>
</reference>
<evidence type="ECO:0000256" key="10">
    <source>
        <dbReference type="ARBA" id="ARBA00023136"/>
    </source>
</evidence>
<dbReference type="InterPro" id="IPR004513">
    <property type="entry name" value="FtsX"/>
</dbReference>
<keyword evidence="8 13" id="KW-0812">Transmembrane</keyword>
<evidence type="ECO:0000256" key="1">
    <source>
        <dbReference type="ARBA" id="ARBA00004429"/>
    </source>
</evidence>
<feature type="domain" description="FtsX extracellular" evidence="15">
    <location>
        <begin position="81"/>
        <end position="173"/>
    </location>
</feature>
<organism evidence="16 17">
    <name type="scientific">Pseudohongiella spirulinae</name>
    <dbReference type="NCBI Taxonomy" id="1249552"/>
    <lineage>
        <taxon>Bacteria</taxon>
        <taxon>Pseudomonadati</taxon>
        <taxon>Pseudomonadota</taxon>
        <taxon>Gammaproteobacteria</taxon>
        <taxon>Pseudomonadales</taxon>
        <taxon>Pseudohongiellaceae</taxon>
        <taxon>Pseudohongiella</taxon>
    </lineage>
</organism>
<comment type="similarity">
    <text evidence="2 12">Belongs to the ABC-4 integral membrane protein family. FtsX subfamily.</text>
</comment>
<evidence type="ECO:0000256" key="13">
    <source>
        <dbReference type="SAM" id="Phobius"/>
    </source>
</evidence>
<evidence type="ECO:0000256" key="8">
    <source>
        <dbReference type="ARBA" id="ARBA00022692"/>
    </source>
</evidence>
<comment type="subunit">
    <text evidence="3">Forms a membrane-associated complex with FtsE.</text>
</comment>
<evidence type="ECO:0000256" key="12">
    <source>
        <dbReference type="PIRNR" id="PIRNR003097"/>
    </source>
</evidence>
<dbReference type="PIRSF" id="PIRSF003097">
    <property type="entry name" value="FtsX"/>
    <property type="match status" value="1"/>
</dbReference>
<feature type="transmembrane region" description="Helical" evidence="13">
    <location>
        <begin position="241"/>
        <end position="267"/>
    </location>
</feature>
<comment type="subcellular location">
    <subcellularLocation>
        <location evidence="1">Cell inner membrane</location>
        <topology evidence="1">Multi-pass membrane protein</topology>
    </subcellularLocation>
</comment>
<dbReference type="GO" id="GO:0005886">
    <property type="term" value="C:plasma membrane"/>
    <property type="evidence" value="ECO:0007669"/>
    <property type="project" value="UniProtKB-SubCell"/>
</dbReference>
<evidence type="ECO:0000313" key="17">
    <source>
        <dbReference type="Proteomes" id="UP000065641"/>
    </source>
</evidence>
<dbReference type="Pfam" id="PF02687">
    <property type="entry name" value="FtsX"/>
    <property type="match status" value="1"/>
</dbReference>
<dbReference type="NCBIfam" id="TIGR00439">
    <property type="entry name" value="FtsX_Gneg"/>
    <property type="match status" value="1"/>
</dbReference>
<evidence type="ECO:0000256" key="11">
    <source>
        <dbReference type="ARBA" id="ARBA00023306"/>
    </source>
</evidence>
<keyword evidence="10 12" id="KW-0472">Membrane</keyword>
<feature type="transmembrane region" description="Helical" evidence="13">
    <location>
        <begin position="193"/>
        <end position="217"/>
    </location>
</feature>
<feature type="transmembrane region" description="Helical" evidence="13">
    <location>
        <begin position="43"/>
        <end position="64"/>
    </location>
</feature>
<evidence type="ECO:0000256" key="6">
    <source>
        <dbReference type="ARBA" id="ARBA00022519"/>
    </source>
</evidence>
<name>A0A0S2KI25_9GAMM</name>
<evidence type="ECO:0000256" key="9">
    <source>
        <dbReference type="ARBA" id="ARBA00022989"/>
    </source>
</evidence>
<evidence type="ECO:0000313" key="16">
    <source>
        <dbReference type="EMBL" id="ALO47586.1"/>
    </source>
</evidence>
<dbReference type="GO" id="GO:0032153">
    <property type="term" value="C:cell division site"/>
    <property type="evidence" value="ECO:0007669"/>
    <property type="project" value="TreeGrafter"/>
</dbReference>
<evidence type="ECO:0000256" key="5">
    <source>
        <dbReference type="ARBA" id="ARBA00022475"/>
    </source>
</evidence>
<dbReference type="PANTHER" id="PTHR47755:SF1">
    <property type="entry name" value="CELL DIVISION PROTEIN FTSX"/>
    <property type="match status" value="1"/>
</dbReference>
<proteinExistence type="inferred from homology"/>
<dbReference type="GO" id="GO:0051301">
    <property type="term" value="P:cell division"/>
    <property type="evidence" value="ECO:0007669"/>
    <property type="project" value="UniProtKB-KW"/>
</dbReference>
<evidence type="ECO:0000259" key="14">
    <source>
        <dbReference type="Pfam" id="PF02687"/>
    </source>
</evidence>
<dbReference type="AlphaFoldDB" id="A0A0S2KI25"/>
<feature type="domain" description="ABC3 transporter permease C-terminal" evidence="14">
    <location>
        <begin position="196"/>
        <end position="307"/>
    </location>
</feature>
<keyword evidence="6 12" id="KW-0997">Cell inner membrane</keyword>
<evidence type="ECO:0000259" key="15">
    <source>
        <dbReference type="Pfam" id="PF18075"/>
    </source>
</evidence>
<dbReference type="PANTHER" id="PTHR47755">
    <property type="entry name" value="CELL DIVISION PROTEIN FTSX"/>
    <property type="match status" value="1"/>
</dbReference>
<evidence type="ECO:0000256" key="7">
    <source>
        <dbReference type="ARBA" id="ARBA00022618"/>
    </source>
</evidence>
<keyword evidence="5 12" id="KW-1003">Cell membrane</keyword>
<dbReference type="EMBL" id="CP013189">
    <property type="protein sequence ID" value="ALO47586.1"/>
    <property type="molecule type" value="Genomic_DNA"/>
</dbReference>
<evidence type="ECO:0000256" key="3">
    <source>
        <dbReference type="ARBA" id="ARBA00011160"/>
    </source>
</evidence>
<keyword evidence="17" id="KW-1185">Reference proteome</keyword>
<evidence type="ECO:0000256" key="4">
    <source>
        <dbReference type="ARBA" id="ARBA00021907"/>
    </source>
</evidence>
<keyword evidence="9 13" id="KW-1133">Transmembrane helix</keyword>
<keyword evidence="7 12" id="KW-0132">Cell division</keyword>
<protein>
    <recommendedName>
        <fullName evidence="4 12">Cell division protein FtsX</fullName>
    </recommendedName>
</protein>
<keyword evidence="11 12" id="KW-0131">Cell cycle</keyword>
<dbReference type="KEGG" id="pspi:PS2015_2959"/>
<comment type="function">
    <text evidence="12">Part of the ABC transporter FtsEX involved in cellular division.</text>
</comment>
<gene>
    <name evidence="16" type="ORF">PS2015_2959</name>
</gene>
<feature type="transmembrane region" description="Helical" evidence="13">
    <location>
        <begin position="287"/>
        <end position="307"/>
    </location>
</feature>